<evidence type="ECO:0000313" key="2">
    <source>
        <dbReference type="Proteomes" id="UP000076848"/>
    </source>
</evidence>
<dbReference type="Proteomes" id="UP000076848">
    <property type="component" value="Unassembled WGS sequence"/>
</dbReference>
<reference evidence="1 2" key="1">
    <citation type="submission" date="2016-04" db="EMBL/GenBank/DDBJ databases">
        <authorList>
            <consortium name="Pathogen Informatics"/>
        </authorList>
    </citation>
    <scope>NUCLEOTIDE SEQUENCE [LARGE SCALE GENOMIC DNA]</scope>
    <source>
        <strain evidence="1 2">H050680373</strain>
    </source>
</reference>
<evidence type="ECO:0008006" key="3">
    <source>
        <dbReference type="Google" id="ProtNLM"/>
    </source>
</evidence>
<proteinExistence type="predicted"/>
<dbReference type="AlphaFoldDB" id="A0A157SJF1"/>
<sequence>MRRIDIPDLLTPTVDLQEFRAALDEYIASGMPIMVTQSGKTAGYFIPARKPPAQSMRKQDLAEDAFADLLDDHEMDEVIAEFEMLRKQARPSSRRATDACANV</sequence>
<evidence type="ECO:0000313" key="1">
    <source>
        <dbReference type="EMBL" id="SAI70381.1"/>
    </source>
</evidence>
<dbReference type="RefSeq" id="WP_156513382.1">
    <property type="nucleotide sequence ID" value="NZ_FKIF01000006.1"/>
</dbReference>
<gene>
    <name evidence="1" type="ORF">SAMEA3906486_03059</name>
</gene>
<accession>A0A157SJF1</accession>
<name>A0A157SJF1_9BORD</name>
<dbReference type="EMBL" id="FKIF01000006">
    <property type="protein sequence ID" value="SAI70381.1"/>
    <property type="molecule type" value="Genomic_DNA"/>
</dbReference>
<protein>
    <recommendedName>
        <fullName evidence="3">Prevent-host-death family protein</fullName>
    </recommendedName>
</protein>
<organism evidence="1 2">
    <name type="scientific">Bordetella ansorpii</name>
    <dbReference type="NCBI Taxonomy" id="288768"/>
    <lineage>
        <taxon>Bacteria</taxon>
        <taxon>Pseudomonadati</taxon>
        <taxon>Pseudomonadota</taxon>
        <taxon>Betaproteobacteria</taxon>
        <taxon>Burkholderiales</taxon>
        <taxon>Alcaligenaceae</taxon>
        <taxon>Bordetella</taxon>
    </lineage>
</organism>
<keyword evidence="2" id="KW-1185">Reference proteome</keyword>
<dbReference type="OrthoDB" id="122087at2"/>
<dbReference type="STRING" id="288768.SAMEA3906486_03059"/>